<dbReference type="InterPro" id="IPR029063">
    <property type="entry name" value="SAM-dependent_MTases_sf"/>
</dbReference>
<reference evidence="2" key="1">
    <citation type="submission" date="2022-02" db="EMBL/GenBank/DDBJ databases">
        <title>Coral-associated bacteria.</title>
        <authorList>
            <person name="Tang K."/>
            <person name="Wang X."/>
        </authorList>
    </citation>
    <scope>NUCLEOTIDE SEQUENCE</scope>
    <source>
        <strain evidence="2">SCSIO 43006</strain>
    </source>
</reference>
<organism evidence="2 3">
    <name type="scientific">Microbulbifer variabilis</name>
    <dbReference type="NCBI Taxonomy" id="266805"/>
    <lineage>
        <taxon>Bacteria</taxon>
        <taxon>Pseudomonadati</taxon>
        <taxon>Pseudomonadota</taxon>
        <taxon>Gammaproteobacteria</taxon>
        <taxon>Cellvibrionales</taxon>
        <taxon>Microbulbiferaceae</taxon>
        <taxon>Microbulbifer</taxon>
    </lineage>
</organism>
<keyword evidence="2" id="KW-0808">Transferase</keyword>
<accession>A0ABY4VAM8</accession>
<evidence type="ECO:0000259" key="1">
    <source>
        <dbReference type="Pfam" id="PF13847"/>
    </source>
</evidence>
<protein>
    <submittedName>
        <fullName evidence="2">Class I SAM-dependent methyltransferase</fullName>
    </submittedName>
</protein>
<dbReference type="GO" id="GO:0008168">
    <property type="term" value="F:methyltransferase activity"/>
    <property type="evidence" value="ECO:0007669"/>
    <property type="project" value="UniProtKB-KW"/>
</dbReference>
<dbReference type="GO" id="GO:0032259">
    <property type="term" value="P:methylation"/>
    <property type="evidence" value="ECO:0007669"/>
    <property type="project" value="UniProtKB-KW"/>
</dbReference>
<dbReference type="RefSeq" id="WP_252083729.1">
    <property type="nucleotide sequence ID" value="NZ_CP092418.1"/>
</dbReference>
<dbReference type="SUPFAM" id="SSF53335">
    <property type="entry name" value="S-adenosyl-L-methionine-dependent methyltransferases"/>
    <property type="match status" value="1"/>
</dbReference>
<dbReference type="InterPro" id="IPR025714">
    <property type="entry name" value="Methyltranfer_dom"/>
</dbReference>
<evidence type="ECO:0000313" key="2">
    <source>
        <dbReference type="EMBL" id="USD21331.1"/>
    </source>
</evidence>
<keyword evidence="3" id="KW-1185">Reference proteome</keyword>
<feature type="domain" description="Methyltransferase" evidence="1">
    <location>
        <begin position="40"/>
        <end position="143"/>
    </location>
</feature>
<dbReference type="EMBL" id="CP092418">
    <property type="protein sequence ID" value="USD21331.1"/>
    <property type="molecule type" value="Genomic_DNA"/>
</dbReference>
<name>A0ABY4VAM8_9GAMM</name>
<evidence type="ECO:0000313" key="3">
    <source>
        <dbReference type="Proteomes" id="UP001055658"/>
    </source>
</evidence>
<dbReference type="Gene3D" id="3.40.50.150">
    <property type="entry name" value="Vaccinia Virus protein VP39"/>
    <property type="match status" value="1"/>
</dbReference>
<proteinExistence type="predicted"/>
<dbReference type="Proteomes" id="UP001055658">
    <property type="component" value="Chromosome"/>
</dbReference>
<gene>
    <name evidence="2" type="ORF">MJO52_20070</name>
</gene>
<dbReference type="Pfam" id="PF13847">
    <property type="entry name" value="Methyltransf_31"/>
    <property type="match status" value="1"/>
</dbReference>
<keyword evidence="2" id="KW-0489">Methyltransferase</keyword>
<sequence>MAIKSVPYEIDDIIRKVYKYSDLGNYLDEENRFLRNLVSEGSTLIDFGCGNGRHLRLLNDRLELGLGIDNDHGHIASARNLSKGIRNLQFLLADAKTFTSERRYSIAISMYNTVGNIYPASRVIEVMQSVCQRKGKLIVSVFSEQSIEERVVFYQKIGFGIKRVSESSILTDKGVESSHYSRVQLSKLIPEAEIIPCSKFGWLAVKSV</sequence>